<reference evidence="2 3" key="1">
    <citation type="submission" date="2019-04" db="EMBL/GenBank/DDBJ databases">
        <title>Comparative genomics and transcriptomics to analyze fruiting body development in filamentous ascomycetes.</title>
        <authorList>
            <consortium name="DOE Joint Genome Institute"/>
            <person name="Lutkenhaus R."/>
            <person name="Traeger S."/>
            <person name="Breuer J."/>
            <person name="Kuo A."/>
            <person name="Lipzen A."/>
            <person name="Pangilinan J."/>
            <person name="Dilworth D."/>
            <person name="Sandor L."/>
            <person name="Poggeler S."/>
            <person name="Barry K."/>
            <person name="Grigoriev I.V."/>
            <person name="Nowrousian M."/>
        </authorList>
    </citation>
    <scope>NUCLEOTIDE SEQUENCE [LARGE SCALE GENOMIC DNA]</scope>
    <source>
        <strain evidence="2 3">CBS 389.68</strain>
    </source>
</reference>
<proteinExistence type="predicted"/>
<feature type="region of interest" description="Disordered" evidence="1">
    <location>
        <begin position="1"/>
        <end position="95"/>
    </location>
</feature>
<dbReference type="AlphaFoldDB" id="A0A4S2MKR9"/>
<organism evidence="2 3">
    <name type="scientific">Ascodesmis nigricans</name>
    <dbReference type="NCBI Taxonomy" id="341454"/>
    <lineage>
        <taxon>Eukaryota</taxon>
        <taxon>Fungi</taxon>
        <taxon>Dikarya</taxon>
        <taxon>Ascomycota</taxon>
        <taxon>Pezizomycotina</taxon>
        <taxon>Pezizomycetes</taxon>
        <taxon>Pezizales</taxon>
        <taxon>Ascodesmidaceae</taxon>
        <taxon>Ascodesmis</taxon>
    </lineage>
</organism>
<feature type="compositionally biased region" description="Basic and acidic residues" evidence="1">
    <location>
        <begin position="1"/>
        <end position="12"/>
    </location>
</feature>
<feature type="region of interest" description="Disordered" evidence="1">
    <location>
        <begin position="110"/>
        <end position="172"/>
    </location>
</feature>
<name>A0A4S2MKR9_9PEZI</name>
<accession>A0A4S2MKR9</accession>
<dbReference type="Proteomes" id="UP000298138">
    <property type="component" value="Unassembled WGS sequence"/>
</dbReference>
<feature type="compositionally biased region" description="Basic and acidic residues" evidence="1">
    <location>
        <begin position="31"/>
        <end position="48"/>
    </location>
</feature>
<keyword evidence="3" id="KW-1185">Reference proteome</keyword>
<feature type="compositionally biased region" description="Low complexity" evidence="1">
    <location>
        <begin position="77"/>
        <end position="89"/>
    </location>
</feature>
<dbReference type="InParanoid" id="A0A4S2MKR9"/>
<feature type="compositionally biased region" description="Pro residues" evidence="1">
    <location>
        <begin position="52"/>
        <end position="62"/>
    </location>
</feature>
<gene>
    <name evidence="2" type="ORF">EX30DRAFT_194999</name>
</gene>
<feature type="compositionally biased region" description="Low complexity" evidence="1">
    <location>
        <begin position="110"/>
        <end position="130"/>
    </location>
</feature>
<feature type="compositionally biased region" description="Gly residues" evidence="1">
    <location>
        <begin position="302"/>
        <end position="317"/>
    </location>
</feature>
<feature type="compositionally biased region" description="Polar residues" evidence="1">
    <location>
        <begin position="131"/>
        <end position="140"/>
    </location>
</feature>
<dbReference type="EMBL" id="ML220151">
    <property type="protein sequence ID" value="TGZ77601.1"/>
    <property type="molecule type" value="Genomic_DNA"/>
</dbReference>
<sequence>MEARKAGGREEVQVIPDIQDQPTSGQKRKSDRNTNDGARVRDFRRELNNRPTMPPPPPPQHPPESTTPQDVRERELPQQQKQVPQQEQPTFIQSYDKHLDAMNLIPAFQSPANPYNSSSSARTFSNASHSTQQFQQNSFIQPPRPFSSRETFSVHPSTPRHQQPFFNTPFRLPTRPETPIFRPSHQQQPESNFFSYPHPRPQLQKMISPTGNPGGRLSLAPQSSHGVNNNGGYMGTRISSTVADRPGTSSPYLTRSPFGRAKIAGPGMMFSRGGTETLDVLREKMGSRLGTSQGAGLRFGMDGSGSRGLGTSGGGGLNELLTSGEGFVERSGLRRAVRRE</sequence>
<protein>
    <submittedName>
        <fullName evidence="2">Uncharacterized protein</fullName>
    </submittedName>
</protein>
<feature type="region of interest" description="Disordered" evidence="1">
    <location>
        <begin position="291"/>
        <end position="322"/>
    </location>
</feature>
<evidence type="ECO:0000313" key="3">
    <source>
        <dbReference type="Proteomes" id="UP000298138"/>
    </source>
</evidence>
<evidence type="ECO:0000256" key="1">
    <source>
        <dbReference type="SAM" id="MobiDB-lite"/>
    </source>
</evidence>
<feature type="compositionally biased region" description="Polar residues" evidence="1">
    <location>
        <begin position="148"/>
        <end position="166"/>
    </location>
</feature>
<evidence type="ECO:0000313" key="2">
    <source>
        <dbReference type="EMBL" id="TGZ77601.1"/>
    </source>
</evidence>